<gene>
    <name evidence="3" type="ORF">NKI27_12695</name>
</gene>
<feature type="compositionally biased region" description="Low complexity" evidence="1">
    <location>
        <begin position="1"/>
        <end position="25"/>
    </location>
</feature>
<dbReference type="Proteomes" id="UP001163739">
    <property type="component" value="Chromosome"/>
</dbReference>
<dbReference type="RefSeq" id="WP_265046418.1">
    <property type="nucleotide sequence ID" value="NZ_CP100390.1"/>
</dbReference>
<reference evidence="3" key="1">
    <citation type="submission" date="2022-06" db="EMBL/GenBank/DDBJ databases">
        <title>Alkalimarinus sp. nov., isolated from gut of a Alitta virens.</title>
        <authorList>
            <person name="Yang A.I."/>
            <person name="Shin N.-R."/>
        </authorList>
    </citation>
    <scope>NUCLEOTIDE SEQUENCE</scope>
    <source>
        <strain evidence="3">A2M4</strain>
    </source>
</reference>
<accession>A0ABY6MYL9</accession>
<name>A0ABY6MYL9_9ALTE</name>
<dbReference type="InterPro" id="IPR038610">
    <property type="entry name" value="FliK-like_C_sf"/>
</dbReference>
<keyword evidence="3" id="KW-0966">Cell projection</keyword>
<evidence type="ECO:0000259" key="2">
    <source>
        <dbReference type="Pfam" id="PF02120"/>
    </source>
</evidence>
<evidence type="ECO:0000313" key="4">
    <source>
        <dbReference type="Proteomes" id="UP001163739"/>
    </source>
</evidence>
<keyword evidence="3" id="KW-0282">Flagellum</keyword>
<protein>
    <submittedName>
        <fullName evidence="3">Flagellar hook-length control protein FliK</fullName>
    </submittedName>
</protein>
<feature type="domain" description="Flagellar hook-length control protein-like C-terminal" evidence="2">
    <location>
        <begin position="399"/>
        <end position="477"/>
    </location>
</feature>
<dbReference type="Pfam" id="PF02120">
    <property type="entry name" value="Flg_hook"/>
    <property type="match status" value="1"/>
</dbReference>
<keyword evidence="3" id="KW-0969">Cilium</keyword>
<organism evidence="3 4">
    <name type="scientific">Alkalimarinus alittae</name>
    <dbReference type="NCBI Taxonomy" id="2961619"/>
    <lineage>
        <taxon>Bacteria</taxon>
        <taxon>Pseudomonadati</taxon>
        <taxon>Pseudomonadota</taxon>
        <taxon>Gammaproteobacteria</taxon>
        <taxon>Alteromonadales</taxon>
        <taxon>Alteromonadaceae</taxon>
        <taxon>Alkalimarinus</taxon>
    </lineage>
</organism>
<dbReference type="InterPro" id="IPR021136">
    <property type="entry name" value="Flagellar_hook_control-like_C"/>
</dbReference>
<feature type="region of interest" description="Disordered" evidence="1">
    <location>
        <begin position="1"/>
        <end position="39"/>
    </location>
</feature>
<dbReference type="Gene3D" id="3.30.750.140">
    <property type="match status" value="1"/>
</dbReference>
<evidence type="ECO:0000313" key="3">
    <source>
        <dbReference type="EMBL" id="UZE94926.1"/>
    </source>
</evidence>
<sequence length="492" mass="52860">MSIDAPNNNSTQTRSSSSKPSSNRPEAQSAAPSDKPATSLDSINIKVGQAVRAKVLETLNIATARATQNQFNVTLEIGGEKLAVKTNILLQPGQIVNLNVNNKGELILPKPANNDAATLISALSKVLPYQQPVGKVLTTLLQNLPTLGAENSQVARLTEQLTALLPKAASFSTNISNNQQSNPAQLVKQAMSQSGIFMESTFASAGKQQTLSQASSTSLSGSLLSNATIALAQAIKSATSTSTTSASSTTTNSANALLTTTGMATPTDLKSTISQLINSLNSIYAAKHSATGQIPRFMAEADPNLLVNPFNFPSPLSATKSTSQYDKNLSVGDLLKRLAGALNRIQFQQLNSLYQAQTASTDTTSVQTWQMELPFLTSQNQIDSVQLRIDEEKDNNDNDADTEKKSKWKLALTFDLEGLGPIFIQVNLSPPTVSTTIWAEEQKTLKLINQETHNLRDSFSELGLTVEDITCRQGQPNMRKTRIDQQIVDIKA</sequence>
<evidence type="ECO:0000256" key="1">
    <source>
        <dbReference type="SAM" id="MobiDB-lite"/>
    </source>
</evidence>
<proteinExistence type="predicted"/>
<dbReference type="EMBL" id="CP100390">
    <property type="protein sequence ID" value="UZE94926.1"/>
    <property type="molecule type" value="Genomic_DNA"/>
</dbReference>
<keyword evidence="4" id="KW-1185">Reference proteome</keyword>